<dbReference type="PANTHER" id="PTHR42951">
    <property type="entry name" value="METALLO-BETA-LACTAMASE DOMAIN-CONTAINING"/>
    <property type="match status" value="1"/>
</dbReference>
<feature type="domain" description="Metallo-beta-lactamase" evidence="1">
    <location>
        <begin position="36"/>
        <end position="248"/>
    </location>
</feature>
<dbReference type="EMBL" id="SMBH01000024">
    <property type="protein sequence ID" value="TCU09652.1"/>
    <property type="molecule type" value="Genomic_DNA"/>
</dbReference>
<dbReference type="AlphaFoldDB" id="A0A4R3Q120"/>
<dbReference type="RefSeq" id="WP_165928316.1">
    <property type="nucleotide sequence ID" value="NZ_SMBH01000024.1"/>
</dbReference>
<dbReference type="Proteomes" id="UP000294576">
    <property type="component" value="Unassembled WGS sequence"/>
</dbReference>
<reference evidence="2 3" key="1">
    <citation type="submission" date="2019-03" db="EMBL/GenBank/DDBJ databases">
        <title>Genomic Encyclopedia of Type Strains, Phase IV (KMG-V): Genome sequencing to study the core and pangenomes of soil and plant-associated prokaryotes.</title>
        <authorList>
            <person name="Whitman W."/>
        </authorList>
    </citation>
    <scope>NUCLEOTIDE SEQUENCE [LARGE SCALE GENOMIC DNA]</scope>
    <source>
        <strain evidence="2 3">Hc14</strain>
    </source>
</reference>
<dbReference type="InterPro" id="IPR001279">
    <property type="entry name" value="Metallo-B-lactamas"/>
</dbReference>
<dbReference type="InterPro" id="IPR050855">
    <property type="entry name" value="NDM-1-like"/>
</dbReference>
<comment type="caution">
    <text evidence="2">The sequence shown here is derived from an EMBL/GenBank/DDBJ whole genome shotgun (WGS) entry which is preliminary data.</text>
</comment>
<dbReference type="SMART" id="SM00849">
    <property type="entry name" value="Lactamase_B"/>
    <property type="match status" value="1"/>
</dbReference>
<dbReference type="Gene3D" id="3.60.15.10">
    <property type="entry name" value="Ribonuclease Z/Hydroxyacylglutathione hydrolase-like"/>
    <property type="match status" value="1"/>
</dbReference>
<dbReference type="CDD" id="cd07721">
    <property type="entry name" value="yflN-like_MBL-fold"/>
    <property type="match status" value="1"/>
</dbReference>
<dbReference type="InterPro" id="IPR036866">
    <property type="entry name" value="RibonucZ/Hydroxyglut_hydro"/>
</dbReference>
<gene>
    <name evidence="2" type="ORF">EV132_12452</name>
</gene>
<keyword evidence="2" id="KW-0378">Hydrolase</keyword>
<evidence type="ECO:0000313" key="2">
    <source>
        <dbReference type="EMBL" id="TCU09652.1"/>
    </source>
</evidence>
<evidence type="ECO:0000313" key="3">
    <source>
        <dbReference type="Proteomes" id="UP000294576"/>
    </source>
</evidence>
<accession>A0A4R3Q120</accession>
<dbReference type="SUPFAM" id="SSF56281">
    <property type="entry name" value="Metallo-hydrolase/oxidoreductase"/>
    <property type="match status" value="1"/>
</dbReference>
<dbReference type="PANTHER" id="PTHR42951:SF17">
    <property type="entry name" value="METALLO-BETA-LACTAMASE DOMAIN-CONTAINING PROTEIN"/>
    <property type="match status" value="1"/>
</dbReference>
<organism evidence="2 3">
    <name type="scientific">Rhizobium sullae</name>
    <name type="common">Rhizobium hedysari</name>
    <dbReference type="NCBI Taxonomy" id="50338"/>
    <lineage>
        <taxon>Bacteria</taxon>
        <taxon>Pseudomonadati</taxon>
        <taxon>Pseudomonadota</taxon>
        <taxon>Alphaproteobacteria</taxon>
        <taxon>Hyphomicrobiales</taxon>
        <taxon>Rhizobiaceae</taxon>
        <taxon>Rhizobium/Agrobacterium group</taxon>
        <taxon>Rhizobium</taxon>
    </lineage>
</organism>
<dbReference type="GO" id="GO:0016787">
    <property type="term" value="F:hydrolase activity"/>
    <property type="evidence" value="ECO:0007669"/>
    <property type="project" value="UniProtKB-KW"/>
</dbReference>
<evidence type="ECO:0000259" key="1">
    <source>
        <dbReference type="SMART" id="SM00849"/>
    </source>
</evidence>
<sequence>MHTQIGLTREDVAGFEEAPDGSRILLADIAYLKLSIVNAIFCGSPTAGDGSWVLVDTGLPTSAETIAQTAERRFSARSRPEAIVLTHGHFDHSGSAETLAARWDVPVYAHPLEHPYLNGGASYPPADPWVGGGTFSLLSPLFPRKPIDLGDRLKSLPSDGSVPGIPEWSWIHTPGHAPGHISLWRERDRTLIAGDAVITTGQESAYEVLTQTPEMHGPPRYFTIDWLAAEASVTALARLEPERIISGHGPPLSGPNMRSALWKLSDNFQQVAVPREGKYVAKRAAADDDSAYRSP</sequence>
<name>A0A4R3Q120_RHISU</name>
<dbReference type="Pfam" id="PF00753">
    <property type="entry name" value="Lactamase_B"/>
    <property type="match status" value="1"/>
</dbReference>
<proteinExistence type="predicted"/>
<protein>
    <submittedName>
        <fullName evidence="2">Glyoxylase-like metal-dependent hydrolase (Beta-lactamase superfamily II)</fullName>
    </submittedName>
</protein>